<name>A0AAP8ME63_9GAMM</name>
<dbReference type="SUPFAM" id="SSF51197">
    <property type="entry name" value="Clavaminate synthase-like"/>
    <property type="match status" value="1"/>
</dbReference>
<dbReference type="AlphaFoldDB" id="A0AAP8ME63"/>
<dbReference type="GO" id="GO:0000908">
    <property type="term" value="F:taurine dioxygenase activity"/>
    <property type="evidence" value="ECO:0007669"/>
    <property type="project" value="TreeGrafter"/>
</dbReference>
<accession>A0AAP8ME63</accession>
<keyword evidence="3 7" id="KW-0223">Dioxygenase</keyword>
<dbReference type="GO" id="GO:0005737">
    <property type="term" value="C:cytoplasm"/>
    <property type="evidence" value="ECO:0007669"/>
    <property type="project" value="TreeGrafter"/>
</dbReference>
<comment type="similarity">
    <text evidence="1">Belongs to the TfdA dioxygenase family.</text>
</comment>
<dbReference type="Gene3D" id="3.60.130.10">
    <property type="entry name" value="Clavaminate synthase-like"/>
    <property type="match status" value="1"/>
</dbReference>
<gene>
    <name evidence="7" type="ORF">C0029_06725</name>
</gene>
<evidence type="ECO:0000256" key="1">
    <source>
        <dbReference type="ARBA" id="ARBA00005896"/>
    </source>
</evidence>
<sequence length="283" mass="31426">MSITIEPSGAACGAFATGVNLAKEVSPEVVAELRRHWLEHKVLVFPQQDLSNDDLERVSAYFGELGDDPFFAHIDGHEHICAIQRNADETAPVFAEVFHSDWSFMPVPPAATALYGITIPPMGGDTLFADQVAAYEQMPDDLRVRTEGLIAIHSAELGYAPDGLYGDSEENSKRSMKIVTSEKAREKQEHPLVITHRETGKKALFSSLAYIQGFVGMDKTDSDALLVDLYNHQSTEEFVYRHKWEKGMLVIWDNRSLLHSATGGYDGYDRLLHRTTIADSVAS</sequence>
<evidence type="ECO:0000313" key="7">
    <source>
        <dbReference type="EMBL" id="PLW86135.1"/>
    </source>
</evidence>
<evidence type="ECO:0000256" key="2">
    <source>
        <dbReference type="ARBA" id="ARBA00022723"/>
    </source>
</evidence>
<proteinExistence type="inferred from homology"/>
<organism evidence="7 8">
    <name type="scientific">Halioglobus japonicus</name>
    <dbReference type="NCBI Taxonomy" id="930805"/>
    <lineage>
        <taxon>Bacteria</taxon>
        <taxon>Pseudomonadati</taxon>
        <taxon>Pseudomonadota</taxon>
        <taxon>Gammaproteobacteria</taxon>
        <taxon>Cellvibrionales</taxon>
        <taxon>Halieaceae</taxon>
        <taxon>Halioglobus</taxon>
    </lineage>
</organism>
<feature type="domain" description="TauD/TfdA-like" evidence="6">
    <location>
        <begin position="6"/>
        <end position="276"/>
    </location>
</feature>
<keyword evidence="5" id="KW-0408">Iron</keyword>
<evidence type="ECO:0000256" key="3">
    <source>
        <dbReference type="ARBA" id="ARBA00022964"/>
    </source>
</evidence>
<keyword evidence="4" id="KW-0560">Oxidoreductase</keyword>
<protein>
    <submittedName>
        <fullName evidence="7">TauD/TfdA family dioxygenase</fullName>
    </submittedName>
</protein>
<evidence type="ECO:0000256" key="5">
    <source>
        <dbReference type="ARBA" id="ARBA00023004"/>
    </source>
</evidence>
<dbReference type="GO" id="GO:0046872">
    <property type="term" value="F:metal ion binding"/>
    <property type="evidence" value="ECO:0007669"/>
    <property type="project" value="UniProtKB-KW"/>
</dbReference>
<dbReference type="Pfam" id="PF02668">
    <property type="entry name" value="TauD"/>
    <property type="match status" value="1"/>
</dbReference>
<evidence type="ECO:0000313" key="8">
    <source>
        <dbReference type="Proteomes" id="UP000235162"/>
    </source>
</evidence>
<reference evidence="7 8" key="1">
    <citation type="submission" date="2018-01" db="EMBL/GenBank/DDBJ databases">
        <title>The draft genome sequence of Halioglobus japonicus S1-36.</title>
        <authorList>
            <person name="Du Z.-J."/>
            <person name="Shi M.-J."/>
        </authorList>
    </citation>
    <scope>NUCLEOTIDE SEQUENCE [LARGE SCALE GENOMIC DNA]</scope>
    <source>
        <strain evidence="7 8">S1-36</strain>
    </source>
</reference>
<dbReference type="GO" id="GO:0006790">
    <property type="term" value="P:sulfur compound metabolic process"/>
    <property type="evidence" value="ECO:0007669"/>
    <property type="project" value="TreeGrafter"/>
</dbReference>
<dbReference type="KEGG" id="hja:BST95_07690"/>
<keyword evidence="8" id="KW-1185">Reference proteome</keyword>
<evidence type="ECO:0000256" key="4">
    <source>
        <dbReference type="ARBA" id="ARBA00023002"/>
    </source>
</evidence>
<dbReference type="Proteomes" id="UP000235162">
    <property type="component" value="Unassembled WGS sequence"/>
</dbReference>
<dbReference type="EMBL" id="PKUR01000002">
    <property type="protein sequence ID" value="PLW86135.1"/>
    <property type="molecule type" value="Genomic_DNA"/>
</dbReference>
<dbReference type="InterPro" id="IPR051323">
    <property type="entry name" value="AtsK-like"/>
</dbReference>
<keyword evidence="2" id="KW-0479">Metal-binding</keyword>
<dbReference type="RefSeq" id="WP_084198777.1">
    <property type="nucleotide sequence ID" value="NZ_BMYL01000002.1"/>
</dbReference>
<dbReference type="InterPro" id="IPR003819">
    <property type="entry name" value="TauD/TfdA-like"/>
</dbReference>
<dbReference type="InterPro" id="IPR042098">
    <property type="entry name" value="TauD-like_sf"/>
</dbReference>
<dbReference type="PANTHER" id="PTHR30468">
    <property type="entry name" value="ALPHA-KETOGLUTARATE-DEPENDENT SULFONATE DIOXYGENASE"/>
    <property type="match status" value="1"/>
</dbReference>
<comment type="caution">
    <text evidence="7">The sequence shown here is derived from an EMBL/GenBank/DDBJ whole genome shotgun (WGS) entry which is preliminary data.</text>
</comment>
<dbReference type="PANTHER" id="PTHR30468:SF1">
    <property type="entry name" value="ALPHA-KETOGLUTARATE-DEPENDENT SULFONATE DIOXYGENASE"/>
    <property type="match status" value="1"/>
</dbReference>
<evidence type="ECO:0000259" key="6">
    <source>
        <dbReference type="Pfam" id="PF02668"/>
    </source>
</evidence>